<evidence type="ECO:0000256" key="1">
    <source>
        <dbReference type="ARBA" id="ARBA00022679"/>
    </source>
</evidence>
<dbReference type="KEGG" id="bcen:DM39_1151"/>
<dbReference type="NCBIfam" id="TIGR03135">
    <property type="entry name" value="malonate_mdcG"/>
    <property type="match status" value="1"/>
</dbReference>
<dbReference type="InterPro" id="IPR048903">
    <property type="entry name" value="MdcG_N"/>
</dbReference>
<evidence type="ECO:0000256" key="2">
    <source>
        <dbReference type="ARBA" id="ARBA00022695"/>
    </source>
</evidence>
<proteinExistence type="predicted"/>
<gene>
    <name evidence="5" type="primary">mdcG</name>
    <name evidence="5" type="ORF">DM39_1151</name>
</gene>
<evidence type="ECO:0000259" key="3">
    <source>
        <dbReference type="Pfam" id="PF10620"/>
    </source>
</evidence>
<sequence>MPHADAPLRRHTLVTLTAAGWRAAFARDPLLAADPCAQSWAEHGWPLIVRRASPDEAAAGRVPLGMPLPPSAGKRRVALNVAADALATVGPPPALADVRVAAPDAWQPALRELDALGARCGVQGRAFGSLAWQWLTGETYLGASSDLDLVFPLPGAGRLAPLLDGLAPLLDGLAAIDARAPMRIDGELLRDDGAGVNWRELQARLPEVALKTATGVELVSADLFTGAGR</sequence>
<keyword evidence="6" id="KW-1185">Reference proteome</keyword>
<dbReference type="Proteomes" id="UP000029413">
    <property type="component" value="Chromosome 1"/>
</dbReference>
<keyword evidence="2 5" id="KW-0548">Nucleotidyltransferase</keyword>
<name>A0AAN0RPJ8_9BURK</name>
<reference evidence="5 6" key="1">
    <citation type="submission" date="2014-05" db="EMBL/GenBank/DDBJ databases">
        <authorList>
            <person name="Bishop-Lilly K.A."/>
            <person name="Broomall S.M."/>
            <person name="Chain P.S."/>
            <person name="Chertkov O."/>
            <person name="Coyne S.R."/>
            <person name="Daligault H.E."/>
            <person name="Davenport K.W."/>
            <person name="Erkkila T."/>
            <person name="Frey K.G."/>
            <person name="Gibbons H.S."/>
            <person name="Gu W."/>
            <person name="Jaissle J."/>
            <person name="Johnson S.L."/>
            <person name="Koroleva G.I."/>
            <person name="Ladner J.T."/>
            <person name="Lo C.-C."/>
            <person name="Minogue T.D."/>
            <person name="Munk C."/>
            <person name="Palacios G.F."/>
            <person name="Redden C.L."/>
            <person name="Rosenzweig C.N."/>
            <person name="Scholz M.B."/>
            <person name="Teshima H."/>
            <person name="Xu Y."/>
        </authorList>
    </citation>
    <scope>NUCLEOTIDE SEQUENCE [LARGE SCALE GENOMIC DNA]</scope>
    <source>
        <strain evidence="5 6">DDS 22E-1</strain>
    </source>
</reference>
<evidence type="ECO:0000313" key="5">
    <source>
        <dbReference type="EMBL" id="AIO31557.1"/>
    </source>
</evidence>
<dbReference type="Pfam" id="PF20866">
    <property type="entry name" value="MdcG_N"/>
    <property type="match status" value="1"/>
</dbReference>
<dbReference type="InterPro" id="IPR049180">
    <property type="entry name" value="MdcG_C"/>
</dbReference>
<dbReference type="EMBL" id="CP007783">
    <property type="protein sequence ID" value="AIO31557.1"/>
    <property type="molecule type" value="Genomic_DNA"/>
</dbReference>
<evidence type="ECO:0000313" key="6">
    <source>
        <dbReference type="Proteomes" id="UP000029413"/>
    </source>
</evidence>
<dbReference type="GO" id="GO:0016779">
    <property type="term" value="F:nucleotidyltransferase activity"/>
    <property type="evidence" value="ECO:0007669"/>
    <property type="project" value="UniProtKB-KW"/>
</dbReference>
<dbReference type="EC" id="2.7.7.66" evidence="5"/>
<feature type="domain" description="Phosphoribosyl-dephospho-CoA transferase MdcG N-terminal" evidence="4">
    <location>
        <begin position="9"/>
        <end position="92"/>
    </location>
</feature>
<accession>A0AAN0RPJ8</accession>
<keyword evidence="1 5" id="KW-0808">Transferase</keyword>
<dbReference type="AlphaFoldDB" id="A0AAN0RPJ8"/>
<protein>
    <submittedName>
        <fullName evidence="5">Malonate decarboxylase holo-[acyl-carrier-protein] synthase</fullName>
        <ecNumber evidence="5">2.7.7.66</ecNumber>
    </submittedName>
</protein>
<dbReference type="InterPro" id="IPR017557">
    <property type="entry name" value="Holo-ACP_synthase"/>
</dbReference>
<evidence type="ECO:0000259" key="4">
    <source>
        <dbReference type="Pfam" id="PF20866"/>
    </source>
</evidence>
<feature type="domain" description="Phosphoribosyl-dephospho-CoA transferase MdcG C-terminal" evidence="3">
    <location>
        <begin position="95"/>
        <end position="221"/>
    </location>
</feature>
<organism evidence="5 6">
    <name type="scientific">Burkholderia cenocepacia</name>
    <dbReference type="NCBI Taxonomy" id="95486"/>
    <lineage>
        <taxon>Bacteria</taxon>
        <taxon>Pseudomonadati</taxon>
        <taxon>Pseudomonadota</taxon>
        <taxon>Betaproteobacteria</taxon>
        <taxon>Burkholderiales</taxon>
        <taxon>Burkholderiaceae</taxon>
        <taxon>Burkholderia</taxon>
        <taxon>Burkholderia cepacia complex</taxon>
    </lineage>
</organism>
<dbReference type="Pfam" id="PF10620">
    <property type="entry name" value="MdcG"/>
    <property type="match status" value="1"/>
</dbReference>